<proteinExistence type="predicted"/>
<accession>A0A164EVW3</accession>
<keyword evidence="3" id="KW-1185">Reference proteome</keyword>
<protein>
    <submittedName>
        <fullName evidence="2">Uncharacterized protein</fullName>
    </submittedName>
</protein>
<dbReference type="AlphaFoldDB" id="A0A164EVW3"/>
<reference evidence="2 3" key="1">
    <citation type="submission" date="2016-03" db="EMBL/GenBank/DDBJ databases">
        <title>EvidentialGene: Evidence-directed Construction of Genes on Genomes.</title>
        <authorList>
            <person name="Gilbert D.G."/>
            <person name="Choi J.-H."/>
            <person name="Mockaitis K."/>
            <person name="Colbourne J."/>
            <person name="Pfrender M."/>
        </authorList>
    </citation>
    <scope>NUCLEOTIDE SEQUENCE [LARGE SCALE GENOMIC DNA]</scope>
    <source>
        <strain evidence="2 3">Xinb3</strain>
        <tissue evidence="2">Complete organism</tissue>
    </source>
</reference>
<evidence type="ECO:0000313" key="3">
    <source>
        <dbReference type="Proteomes" id="UP000076858"/>
    </source>
</evidence>
<gene>
    <name evidence="2" type="ORF">APZ42_008077</name>
</gene>
<dbReference type="Proteomes" id="UP000076858">
    <property type="component" value="Unassembled WGS sequence"/>
</dbReference>
<feature type="compositionally biased region" description="Basic and acidic residues" evidence="1">
    <location>
        <begin position="1"/>
        <end position="11"/>
    </location>
</feature>
<evidence type="ECO:0000313" key="2">
    <source>
        <dbReference type="EMBL" id="KZR97191.1"/>
    </source>
</evidence>
<dbReference type="EMBL" id="LRGB01022342">
    <property type="protein sequence ID" value="KZR97191.1"/>
    <property type="molecule type" value="Genomic_DNA"/>
</dbReference>
<organism evidence="2 3">
    <name type="scientific">Daphnia magna</name>
    <dbReference type="NCBI Taxonomy" id="35525"/>
    <lineage>
        <taxon>Eukaryota</taxon>
        <taxon>Metazoa</taxon>
        <taxon>Ecdysozoa</taxon>
        <taxon>Arthropoda</taxon>
        <taxon>Crustacea</taxon>
        <taxon>Branchiopoda</taxon>
        <taxon>Diplostraca</taxon>
        <taxon>Cladocera</taxon>
        <taxon>Anomopoda</taxon>
        <taxon>Daphniidae</taxon>
        <taxon>Daphnia</taxon>
    </lineage>
</organism>
<comment type="caution">
    <text evidence="2">The sequence shown here is derived from an EMBL/GenBank/DDBJ whole genome shotgun (WGS) entry which is preliminary data.</text>
</comment>
<feature type="region of interest" description="Disordered" evidence="1">
    <location>
        <begin position="1"/>
        <end position="34"/>
    </location>
</feature>
<name>A0A164EVW3_9CRUS</name>
<feature type="non-terminal residue" evidence="2">
    <location>
        <position position="1"/>
    </location>
</feature>
<sequence>VKTLISRDRGKFTIKSPLNRSQRRSGSHEHYPDGCIGESGLSNISLWSPRDGLEGSRSSLLYPRGTIPAL</sequence>
<evidence type="ECO:0000256" key="1">
    <source>
        <dbReference type="SAM" id="MobiDB-lite"/>
    </source>
</evidence>